<feature type="DNA-binding region" description="H-T-H motif" evidence="4">
    <location>
        <begin position="33"/>
        <end position="52"/>
    </location>
</feature>
<evidence type="ECO:0000313" key="7">
    <source>
        <dbReference type="Proteomes" id="UP000245711"/>
    </source>
</evidence>
<dbReference type="GO" id="GO:0003677">
    <property type="term" value="F:DNA binding"/>
    <property type="evidence" value="ECO:0007669"/>
    <property type="project" value="UniProtKB-UniRule"/>
</dbReference>
<proteinExistence type="predicted"/>
<evidence type="ECO:0000259" key="5">
    <source>
        <dbReference type="PROSITE" id="PS50977"/>
    </source>
</evidence>
<keyword evidence="2 4" id="KW-0238">DNA-binding</keyword>
<dbReference type="Gene3D" id="1.10.357.10">
    <property type="entry name" value="Tetracycline Repressor, domain 2"/>
    <property type="match status" value="1"/>
</dbReference>
<dbReference type="InterPro" id="IPR001647">
    <property type="entry name" value="HTH_TetR"/>
</dbReference>
<dbReference type="Pfam" id="PF00440">
    <property type="entry name" value="TetR_N"/>
    <property type="match status" value="1"/>
</dbReference>
<evidence type="ECO:0000256" key="2">
    <source>
        <dbReference type="ARBA" id="ARBA00023125"/>
    </source>
</evidence>
<evidence type="ECO:0000256" key="1">
    <source>
        <dbReference type="ARBA" id="ARBA00023015"/>
    </source>
</evidence>
<protein>
    <submittedName>
        <fullName evidence="6">TetR family transcriptional regulator</fullName>
    </submittedName>
</protein>
<sequence length="194" mass="20835">MARYGSDHKEATRRRIIETAGRRLKRDGIDGAGITALMSDAGLTNGAFYAHFASKDDLIAAVVADQLEAQAATITQLPEGREALTDYVRWYLSLDHRDDVANGCPSAALLDEIARQGGEVGVAYQRGVAAIVDEVAHRLARDWSLDPTLARTRAVGLMTVLISSMQLARAMTGEQAVEEILTAGLENARALLAS</sequence>
<dbReference type="Gene3D" id="1.10.10.60">
    <property type="entry name" value="Homeodomain-like"/>
    <property type="match status" value="1"/>
</dbReference>
<dbReference type="SUPFAM" id="SSF46689">
    <property type="entry name" value="Homeodomain-like"/>
    <property type="match status" value="1"/>
</dbReference>
<dbReference type="SUPFAM" id="SSF48498">
    <property type="entry name" value="Tetracyclin repressor-like, C-terminal domain"/>
    <property type="match status" value="1"/>
</dbReference>
<dbReference type="AlphaFoldDB" id="A0A2S2C0W1"/>
<keyword evidence="7" id="KW-1185">Reference proteome</keyword>
<gene>
    <name evidence="6" type="ORF">CBI38_25715</name>
</gene>
<dbReference type="InterPro" id="IPR009057">
    <property type="entry name" value="Homeodomain-like_sf"/>
</dbReference>
<dbReference type="OrthoDB" id="9798857at2"/>
<dbReference type="InterPro" id="IPR036271">
    <property type="entry name" value="Tet_transcr_reg_TetR-rel_C_sf"/>
</dbReference>
<dbReference type="Proteomes" id="UP000245711">
    <property type="component" value="Chromosome"/>
</dbReference>
<evidence type="ECO:0000256" key="3">
    <source>
        <dbReference type="ARBA" id="ARBA00023163"/>
    </source>
</evidence>
<keyword evidence="1" id="KW-0805">Transcription regulation</keyword>
<accession>A0A2S2C0W1</accession>
<evidence type="ECO:0000313" key="6">
    <source>
        <dbReference type="EMBL" id="AWK74444.1"/>
    </source>
</evidence>
<dbReference type="PANTHER" id="PTHR47506:SF7">
    <property type="entry name" value="TRANSCRIPTIONAL REGULATORY PROTEIN"/>
    <property type="match status" value="1"/>
</dbReference>
<dbReference type="PANTHER" id="PTHR47506">
    <property type="entry name" value="TRANSCRIPTIONAL REGULATORY PROTEIN"/>
    <property type="match status" value="1"/>
</dbReference>
<feature type="domain" description="HTH tetR-type" evidence="5">
    <location>
        <begin position="10"/>
        <end position="70"/>
    </location>
</feature>
<reference evidence="6 7" key="1">
    <citation type="submission" date="2017-05" db="EMBL/GenBank/DDBJ databases">
        <title>Isolation of Rhodococcus sp. S2-17 biodegrading of BP-3.</title>
        <authorList>
            <person name="Lee Y."/>
            <person name="Kim K.H."/>
            <person name="Chun B.H."/>
            <person name="Jung H.S."/>
            <person name="Jeon C.O."/>
        </authorList>
    </citation>
    <scope>NUCLEOTIDE SEQUENCE [LARGE SCALE GENOMIC DNA]</scope>
    <source>
        <strain evidence="6 7">S2-17</strain>
    </source>
</reference>
<evidence type="ECO:0000256" key="4">
    <source>
        <dbReference type="PROSITE-ProRule" id="PRU00335"/>
    </source>
</evidence>
<name>A0A2S2C0W1_9NOCA</name>
<keyword evidence="3" id="KW-0804">Transcription</keyword>
<dbReference type="EMBL" id="CP021354">
    <property type="protein sequence ID" value="AWK74444.1"/>
    <property type="molecule type" value="Genomic_DNA"/>
</dbReference>
<dbReference type="KEGG" id="roz:CBI38_25715"/>
<organism evidence="6 7">
    <name type="scientific">Rhodococcus oxybenzonivorans</name>
    <dbReference type="NCBI Taxonomy" id="1990687"/>
    <lineage>
        <taxon>Bacteria</taxon>
        <taxon>Bacillati</taxon>
        <taxon>Actinomycetota</taxon>
        <taxon>Actinomycetes</taxon>
        <taxon>Mycobacteriales</taxon>
        <taxon>Nocardiaceae</taxon>
        <taxon>Rhodococcus</taxon>
    </lineage>
</organism>
<dbReference type="PROSITE" id="PS50977">
    <property type="entry name" value="HTH_TETR_2"/>
    <property type="match status" value="1"/>
</dbReference>
<dbReference type="PRINTS" id="PR00455">
    <property type="entry name" value="HTHTETR"/>
</dbReference>